<proteinExistence type="predicted"/>
<protein>
    <submittedName>
        <fullName evidence="1">Uncharacterized protein</fullName>
    </submittedName>
</protein>
<reference evidence="1 2" key="1">
    <citation type="journal article" date="2019" name="Commun. Biol.">
        <title>The bagworm genome reveals a unique fibroin gene that provides high tensile strength.</title>
        <authorList>
            <person name="Kono N."/>
            <person name="Nakamura H."/>
            <person name="Ohtoshi R."/>
            <person name="Tomita M."/>
            <person name="Numata K."/>
            <person name="Arakawa K."/>
        </authorList>
    </citation>
    <scope>NUCLEOTIDE SEQUENCE [LARGE SCALE GENOMIC DNA]</scope>
</reference>
<comment type="caution">
    <text evidence="1">The sequence shown here is derived from an EMBL/GenBank/DDBJ whole genome shotgun (WGS) entry which is preliminary data.</text>
</comment>
<dbReference type="EMBL" id="BGZK01001901">
    <property type="protein sequence ID" value="GBP88036.1"/>
    <property type="molecule type" value="Genomic_DNA"/>
</dbReference>
<evidence type="ECO:0000313" key="1">
    <source>
        <dbReference type="EMBL" id="GBP88036.1"/>
    </source>
</evidence>
<dbReference type="AlphaFoldDB" id="A0A4C1ZHQ1"/>
<sequence>MRPIGLDGFRAGSIRAGVLKRTSPVLLSPFWGTRRDEWRTLSPQSSLDLPISGTIICLSRYDGTAWTCLGRDYLAMPVASVVMIFKFLRTFNFVNFGGNRKDKEQEGWEVKEILRFWGGNDRVEGYCHRCRGVVTGIDSSSRTPS</sequence>
<evidence type="ECO:0000313" key="2">
    <source>
        <dbReference type="Proteomes" id="UP000299102"/>
    </source>
</evidence>
<gene>
    <name evidence="1" type="ORF">EVAR_61871_1</name>
</gene>
<organism evidence="1 2">
    <name type="scientific">Eumeta variegata</name>
    <name type="common">Bagworm moth</name>
    <name type="synonym">Eumeta japonica</name>
    <dbReference type="NCBI Taxonomy" id="151549"/>
    <lineage>
        <taxon>Eukaryota</taxon>
        <taxon>Metazoa</taxon>
        <taxon>Ecdysozoa</taxon>
        <taxon>Arthropoda</taxon>
        <taxon>Hexapoda</taxon>
        <taxon>Insecta</taxon>
        <taxon>Pterygota</taxon>
        <taxon>Neoptera</taxon>
        <taxon>Endopterygota</taxon>
        <taxon>Lepidoptera</taxon>
        <taxon>Glossata</taxon>
        <taxon>Ditrysia</taxon>
        <taxon>Tineoidea</taxon>
        <taxon>Psychidae</taxon>
        <taxon>Oiketicinae</taxon>
        <taxon>Eumeta</taxon>
    </lineage>
</organism>
<keyword evidence="2" id="KW-1185">Reference proteome</keyword>
<name>A0A4C1ZHQ1_EUMVA</name>
<dbReference type="Proteomes" id="UP000299102">
    <property type="component" value="Unassembled WGS sequence"/>
</dbReference>
<accession>A0A4C1ZHQ1</accession>